<feature type="transmembrane region" description="Helical" evidence="6">
    <location>
        <begin position="112"/>
        <end position="137"/>
    </location>
</feature>
<sequence length="471" mass="49280">MDENISNRSAISGAETRPAADDMRMSIATLARNGAVAGVIKLASAGLSFLMFVAVAMVMDGRQFGLYSAAYAGASLVSFFASVGQQSTVLRFWPQYVGLGDHSSAHGMMARAILVALAGLVGSSLFILMVGFLPFIGKGTPEWLSLCVAAAVLSFALGWSEFTSGAFRAKNALISGLLPRDIIWRAGTIAAIAACHFMHIEMSAVAATHLTALLLILSVVPQTLLLVRDTARAKRGPLTEGQKREFKTVTLGLWGVTSLPPALGQVSTLLVAVILGPEAAGAIFVADRTTRFVALALNGINQALAPQISSAFYSGDRAHVQRITNLAALGSFAIALCVLAAFWIFGGFILSMFNPTYDTPTMRATLVIFGIGATFATACGPIEILLQLTGLQHALFKVLVVVNILGLGATAVTTYFFGPIGAAVSIAGTVIAWTAIAVSIARRRIGINPSVFGFTMARAAPVPGVMLKGRT</sequence>
<feature type="transmembrane region" description="Helical" evidence="6">
    <location>
        <begin position="423"/>
        <end position="441"/>
    </location>
</feature>
<dbReference type="eggNOG" id="COG2244">
    <property type="taxonomic scope" value="Bacteria"/>
</dbReference>
<feature type="transmembrane region" description="Helical" evidence="6">
    <location>
        <begin position="206"/>
        <end position="227"/>
    </location>
</feature>
<dbReference type="STRING" id="1082933.A6B35_23900"/>
<dbReference type="GO" id="GO:0005886">
    <property type="term" value="C:plasma membrane"/>
    <property type="evidence" value="ECO:0007669"/>
    <property type="project" value="UniProtKB-SubCell"/>
</dbReference>
<dbReference type="PATRIC" id="fig|1082933.3.peg.4918"/>
<protein>
    <submittedName>
        <fullName evidence="7">Polysaccharide biosynthesis protein</fullName>
    </submittedName>
</protein>
<dbReference type="EMBL" id="AGSN01000176">
    <property type="protein sequence ID" value="EHH09186.1"/>
    <property type="molecule type" value="Genomic_DNA"/>
</dbReference>
<feature type="transmembrane region" description="Helical" evidence="6">
    <location>
        <begin position="365"/>
        <end position="386"/>
    </location>
</feature>
<evidence type="ECO:0000313" key="8">
    <source>
        <dbReference type="Proteomes" id="UP000002949"/>
    </source>
</evidence>
<dbReference type="KEGG" id="mamo:A6B35_23900"/>
<evidence type="ECO:0000256" key="4">
    <source>
        <dbReference type="ARBA" id="ARBA00022989"/>
    </source>
</evidence>
<evidence type="ECO:0000256" key="2">
    <source>
        <dbReference type="ARBA" id="ARBA00022475"/>
    </source>
</evidence>
<dbReference type="InterPro" id="IPR002797">
    <property type="entry name" value="Polysacc_synth"/>
</dbReference>
<evidence type="ECO:0000256" key="1">
    <source>
        <dbReference type="ARBA" id="ARBA00004651"/>
    </source>
</evidence>
<evidence type="ECO:0000256" key="3">
    <source>
        <dbReference type="ARBA" id="ARBA00022692"/>
    </source>
</evidence>
<dbReference type="Proteomes" id="UP000002949">
    <property type="component" value="Unassembled WGS sequence"/>
</dbReference>
<feature type="transmembrane region" description="Helical" evidence="6">
    <location>
        <begin position="64"/>
        <end position="83"/>
    </location>
</feature>
<accession>G6YGG4</accession>
<comment type="subcellular location">
    <subcellularLocation>
        <location evidence="1">Cell membrane</location>
        <topology evidence="1">Multi-pass membrane protein</topology>
    </subcellularLocation>
</comment>
<feature type="transmembrane region" description="Helical" evidence="6">
    <location>
        <begin position="326"/>
        <end position="353"/>
    </location>
</feature>
<evidence type="ECO:0000256" key="6">
    <source>
        <dbReference type="SAM" id="Phobius"/>
    </source>
</evidence>
<evidence type="ECO:0000256" key="5">
    <source>
        <dbReference type="ARBA" id="ARBA00023136"/>
    </source>
</evidence>
<organism evidence="7 8">
    <name type="scientific">Mesorhizobium amorphae CCNWGS0123</name>
    <dbReference type="NCBI Taxonomy" id="1082933"/>
    <lineage>
        <taxon>Bacteria</taxon>
        <taxon>Pseudomonadati</taxon>
        <taxon>Pseudomonadota</taxon>
        <taxon>Alphaproteobacteria</taxon>
        <taxon>Hyphomicrobiales</taxon>
        <taxon>Phyllobacteriaceae</taxon>
        <taxon>Mesorhizobium</taxon>
    </lineage>
</organism>
<dbReference type="AlphaFoldDB" id="G6YGG4"/>
<feature type="transmembrane region" description="Helical" evidence="6">
    <location>
        <begin position="182"/>
        <end position="200"/>
    </location>
</feature>
<dbReference type="PANTHER" id="PTHR30250:SF11">
    <property type="entry name" value="O-ANTIGEN TRANSPORTER-RELATED"/>
    <property type="match status" value="1"/>
</dbReference>
<dbReference type="InterPro" id="IPR050833">
    <property type="entry name" value="Poly_Biosynth_Transport"/>
</dbReference>
<evidence type="ECO:0000313" key="7">
    <source>
        <dbReference type="EMBL" id="EHH09186.1"/>
    </source>
</evidence>
<feature type="transmembrane region" description="Helical" evidence="6">
    <location>
        <begin position="143"/>
        <end position="162"/>
    </location>
</feature>
<keyword evidence="3 6" id="KW-0812">Transmembrane</keyword>
<keyword evidence="5 6" id="KW-0472">Membrane</keyword>
<proteinExistence type="predicted"/>
<keyword evidence="4 6" id="KW-1133">Transmembrane helix</keyword>
<dbReference type="PANTHER" id="PTHR30250">
    <property type="entry name" value="PST FAMILY PREDICTED COLANIC ACID TRANSPORTER"/>
    <property type="match status" value="1"/>
</dbReference>
<feature type="transmembrane region" description="Helical" evidence="6">
    <location>
        <begin position="398"/>
        <end position="417"/>
    </location>
</feature>
<dbReference type="Pfam" id="PF01943">
    <property type="entry name" value="Polysacc_synt"/>
    <property type="match status" value="1"/>
</dbReference>
<keyword evidence="8" id="KW-1185">Reference proteome</keyword>
<keyword evidence="2" id="KW-1003">Cell membrane</keyword>
<name>G6YGG4_9HYPH</name>
<reference evidence="7 8" key="1">
    <citation type="journal article" date="2012" name="J. Bacteriol.">
        <title>Draft Genome Sequence of Plant Growth-Promoting Rhizobium Mesorhizobium amorphae, Isolated from Zinc-Lead Mine Tailings.</title>
        <authorList>
            <person name="Hao X."/>
            <person name="Lin Y."/>
            <person name="Johnstone L."/>
            <person name="Baltrus D.A."/>
            <person name="Miller S.J."/>
            <person name="Wei G."/>
            <person name="Rensing C."/>
        </authorList>
    </citation>
    <scope>NUCLEOTIDE SEQUENCE [LARGE SCALE GENOMIC DNA]</scope>
    <source>
        <strain evidence="7 8">CCNWGS0123</strain>
    </source>
</reference>
<feature type="transmembrane region" description="Helical" evidence="6">
    <location>
        <begin position="34"/>
        <end position="58"/>
    </location>
</feature>
<gene>
    <name evidence="7" type="ORF">MEA186_25364</name>
</gene>